<dbReference type="SUPFAM" id="SSF52266">
    <property type="entry name" value="SGNH hydrolase"/>
    <property type="match status" value="1"/>
</dbReference>
<gene>
    <name evidence="3" type="ORF">PSM36_0907</name>
</gene>
<dbReference type="InterPro" id="IPR005181">
    <property type="entry name" value="SASA"/>
</dbReference>
<dbReference type="InterPro" id="IPR039329">
    <property type="entry name" value="SIAE"/>
</dbReference>
<dbReference type="PANTHER" id="PTHR22901:SF0">
    <property type="entry name" value="SIALATE O-ACETYLESTERASE"/>
    <property type="match status" value="1"/>
</dbReference>
<keyword evidence="4" id="KW-1185">Reference proteome</keyword>
<evidence type="ECO:0000259" key="2">
    <source>
        <dbReference type="Pfam" id="PF03629"/>
    </source>
</evidence>
<dbReference type="PANTHER" id="PTHR22901">
    <property type="entry name" value="SIALATE O-ACETYLESTERASE"/>
    <property type="match status" value="1"/>
</dbReference>
<evidence type="ECO:0000313" key="4">
    <source>
        <dbReference type="Proteomes" id="UP000187464"/>
    </source>
</evidence>
<evidence type="ECO:0000313" key="3">
    <source>
        <dbReference type="EMBL" id="SCD19733.1"/>
    </source>
</evidence>
<keyword evidence="1" id="KW-0378">Hydrolase</keyword>
<dbReference type="AlphaFoldDB" id="A0A1R3STS4"/>
<accession>A0A1R3STS4</accession>
<proteinExistence type="predicted"/>
<dbReference type="EMBL" id="LT605205">
    <property type="protein sequence ID" value="SCD19733.1"/>
    <property type="molecule type" value="Genomic_DNA"/>
</dbReference>
<dbReference type="GO" id="GO:0005975">
    <property type="term" value="P:carbohydrate metabolic process"/>
    <property type="evidence" value="ECO:0007669"/>
    <property type="project" value="TreeGrafter"/>
</dbReference>
<dbReference type="Proteomes" id="UP000187464">
    <property type="component" value="Chromosome I"/>
</dbReference>
<reference evidence="3 4" key="1">
    <citation type="submission" date="2016-08" db="EMBL/GenBank/DDBJ databases">
        <authorList>
            <person name="Seilhamer J.J."/>
        </authorList>
    </citation>
    <scope>NUCLEOTIDE SEQUENCE [LARGE SCALE GENOMIC DNA]</scope>
    <source>
        <strain evidence="3">M3/6</strain>
    </source>
</reference>
<dbReference type="InterPro" id="IPR036514">
    <property type="entry name" value="SGNH_hydro_sf"/>
</dbReference>
<organism evidence="3 4">
    <name type="scientific">Proteiniphilum saccharofermentans</name>
    <dbReference type="NCBI Taxonomy" id="1642647"/>
    <lineage>
        <taxon>Bacteria</taxon>
        <taxon>Pseudomonadati</taxon>
        <taxon>Bacteroidota</taxon>
        <taxon>Bacteroidia</taxon>
        <taxon>Bacteroidales</taxon>
        <taxon>Dysgonomonadaceae</taxon>
        <taxon>Proteiniphilum</taxon>
    </lineage>
</organism>
<dbReference type="GO" id="GO:0001681">
    <property type="term" value="F:sialate O-acetylesterase activity"/>
    <property type="evidence" value="ECO:0007669"/>
    <property type="project" value="InterPro"/>
</dbReference>
<evidence type="ECO:0000256" key="1">
    <source>
        <dbReference type="ARBA" id="ARBA00022801"/>
    </source>
</evidence>
<dbReference type="KEGG" id="psac:PSM36_0907"/>
<name>A0A1R3STS4_9BACT</name>
<protein>
    <recommendedName>
        <fullName evidence="2">Sialate O-acetylesterase domain-containing protein</fullName>
    </recommendedName>
</protein>
<dbReference type="STRING" id="1642647.PSM36_0907"/>
<dbReference type="Pfam" id="PF03629">
    <property type="entry name" value="SASA"/>
    <property type="match status" value="1"/>
</dbReference>
<dbReference type="Gene3D" id="3.40.50.1110">
    <property type="entry name" value="SGNH hydrolase"/>
    <property type="match status" value="1"/>
</dbReference>
<sequence>MNTARLTILFFLLYHISITAQNLKLGSIFTDNMVMQQQVKAPIWGWAKQNATIRIITSWDGKVYDVIPDRNGKWKTLVTTPIAGGPYNIQINGSDTIKLENIYIGEVWLASGQSNMSMPLKGYPNQPVMGFTETILNSKGKKIHFINIPTMAAYKSQDEFKSAKWETASLSTTGDCSAVGWFFADLLYQQLDVPVGIINASYGGSNVEAWMTDAACAEFEDIVVPPKSDETSPWINNVPTLLYNGMIHPVKGYGIKGMIWYQGESNIFNVPRYAPSLAAMVKDWRKIWDQGDFPFYFAQIAPYNYKEWNFFTPQWPEISAYQREAQMKAQTLIPNSAMAGLLDVGEEFQIHPPRKKEVGQRLALLALAKTYGMTGFEFESPEYERMEIEGNKAIIHFSKQFMGLTTYGKELSLFEIAGENKVFQKAKAYINEENGTVTVYSHLVKEPIAVRYAFKDFVDAELFGTGGLPVSSFRTDDW</sequence>
<feature type="domain" description="Sialate O-acetylesterase" evidence="2">
    <location>
        <begin position="106"/>
        <end position="363"/>
    </location>
</feature>